<sequence length="350" mass="39437">MKQKYAIGFITFMLATVLAACVHDYPTMTPDGEEGIDPTLVEVSTEVTLDLELLPLEIITNKAHRGITKARAGEQTDYRRRFIIEAWRDGKPAARQVTVMDNAEREASDGKITLPIRLKLHAVEYTLAVWTDYVVAGTDTDFYYNTENLQYIACTDPYIGYTDYRDCLYGTVALDLRPYREEWNAKVQVKVDMVRPLAKYELIATDVKEFLCKTRRQRNGEGDDAYTITFAYGFYLPTVFNVLTGRPADSRTGVQYTVPLIVPDDGSEECTIGTDFVFVNGAESFVKLTMEIQDSRGNVISRTTGLEVPYRRGHLTTVRAHFLTNEMQGGVDIDPGFEGDIDVDLDGLLH</sequence>
<dbReference type="PROSITE" id="PS51257">
    <property type="entry name" value="PROKAR_LIPOPROTEIN"/>
    <property type="match status" value="1"/>
</dbReference>
<evidence type="ECO:0000313" key="4">
    <source>
        <dbReference type="Proteomes" id="UP000196036"/>
    </source>
</evidence>
<dbReference type="AlphaFoldDB" id="A0A1Y4V4V3"/>
<accession>A0A1Y4V4V3</accession>
<dbReference type="Proteomes" id="UP000196036">
    <property type="component" value="Unassembled WGS sequence"/>
</dbReference>
<organism evidence="3 4">
    <name type="scientific">Bacteroides xylanisolvens</name>
    <dbReference type="NCBI Taxonomy" id="371601"/>
    <lineage>
        <taxon>Bacteria</taxon>
        <taxon>Pseudomonadati</taxon>
        <taxon>Bacteroidota</taxon>
        <taxon>Bacteroidia</taxon>
        <taxon>Bacteroidales</taxon>
        <taxon>Bacteroidaceae</taxon>
        <taxon>Bacteroides</taxon>
    </lineage>
</organism>
<comment type="caution">
    <text evidence="3">The sequence shown here is derived from an EMBL/GenBank/DDBJ whole genome shotgun (WGS) entry which is preliminary data.</text>
</comment>
<evidence type="ECO:0000313" key="3">
    <source>
        <dbReference type="EMBL" id="OUQ64205.1"/>
    </source>
</evidence>
<protein>
    <recommendedName>
        <fullName evidence="2">DUF6562 domain-containing protein</fullName>
    </recommendedName>
</protein>
<feature type="chain" id="PRO_5012960881" description="DUF6562 domain-containing protein" evidence="1">
    <location>
        <begin position="20"/>
        <end position="350"/>
    </location>
</feature>
<evidence type="ECO:0000259" key="2">
    <source>
        <dbReference type="Pfam" id="PF20200"/>
    </source>
</evidence>
<gene>
    <name evidence="3" type="ORF">B5E52_17700</name>
</gene>
<keyword evidence="1" id="KW-0732">Signal</keyword>
<dbReference type="RefSeq" id="WP_087318763.1">
    <property type="nucleotide sequence ID" value="NZ_JAHOJA010000104.1"/>
</dbReference>
<dbReference type="EMBL" id="NFLW01000039">
    <property type="protein sequence ID" value="OUQ64205.1"/>
    <property type="molecule type" value="Genomic_DNA"/>
</dbReference>
<evidence type="ECO:0000256" key="1">
    <source>
        <dbReference type="SAM" id="SignalP"/>
    </source>
</evidence>
<feature type="signal peptide" evidence="1">
    <location>
        <begin position="1"/>
        <end position="19"/>
    </location>
</feature>
<name>A0A1Y4V4V3_9BACE</name>
<dbReference type="InterPro" id="IPR046692">
    <property type="entry name" value="DUF6562"/>
</dbReference>
<feature type="domain" description="DUF6562" evidence="2">
    <location>
        <begin position="38"/>
        <end position="346"/>
    </location>
</feature>
<proteinExistence type="predicted"/>
<reference evidence="4" key="1">
    <citation type="submission" date="2017-04" db="EMBL/GenBank/DDBJ databases">
        <title>Function of individual gut microbiota members based on whole genome sequencing of pure cultures obtained from chicken caecum.</title>
        <authorList>
            <person name="Medvecky M."/>
            <person name="Cejkova D."/>
            <person name="Polansky O."/>
            <person name="Karasova D."/>
            <person name="Kubasova T."/>
            <person name="Cizek A."/>
            <person name="Rychlik I."/>
        </authorList>
    </citation>
    <scope>NUCLEOTIDE SEQUENCE [LARGE SCALE GENOMIC DNA]</scope>
    <source>
        <strain evidence="4">An109</strain>
    </source>
</reference>
<dbReference type="Pfam" id="PF20200">
    <property type="entry name" value="DUF6562"/>
    <property type="match status" value="1"/>
</dbReference>